<dbReference type="AlphaFoldDB" id="A0A0F9IR48"/>
<comment type="caution">
    <text evidence="1">The sequence shown here is derived from an EMBL/GenBank/DDBJ whole genome shotgun (WGS) entry which is preliminary data.</text>
</comment>
<proteinExistence type="predicted"/>
<gene>
    <name evidence="1" type="ORF">LCGC14_1625620</name>
</gene>
<protein>
    <submittedName>
        <fullName evidence="1">Uncharacterized protein</fullName>
    </submittedName>
</protein>
<accession>A0A0F9IR48</accession>
<reference evidence="1" key="1">
    <citation type="journal article" date="2015" name="Nature">
        <title>Complex archaea that bridge the gap between prokaryotes and eukaryotes.</title>
        <authorList>
            <person name="Spang A."/>
            <person name="Saw J.H."/>
            <person name="Jorgensen S.L."/>
            <person name="Zaremba-Niedzwiedzka K."/>
            <person name="Martijn J."/>
            <person name="Lind A.E."/>
            <person name="van Eijk R."/>
            <person name="Schleper C."/>
            <person name="Guy L."/>
            <person name="Ettema T.J."/>
        </authorList>
    </citation>
    <scope>NUCLEOTIDE SEQUENCE</scope>
</reference>
<evidence type="ECO:0000313" key="1">
    <source>
        <dbReference type="EMBL" id="KKM22409.1"/>
    </source>
</evidence>
<dbReference type="EMBL" id="LAZR01013337">
    <property type="protein sequence ID" value="KKM22409.1"/>
    <property type="molecule type" value="Genomic_DNA"/>
</dbReference>
<organism evidence="1">
    <name type="scientific">marine sediment metagenome</name>
    <dbReference type="NCBI Taxonomy" id="412755"/>
    <lineage>
        <taxon>unclassified sequences</taxon>
        <taxon>metagenomes</taxon>
        <taxon>ecological metagenomes</taxon>
    </lineage>
</organism>
<sequence>MKNIASTISRAWNHMIPSGKFISRFTGRHIYCYTCRRTHTGGCHPWRS</sequence>
<name>A0A0F9IR48_9ZZZZ</name>